<dbReference type="InterPro" id="IPR011793">
    <property type="entry name" value="YbdK"/>
</dbReference>
<protein>
    <recommendedName>
        <fullName evidence="4">Putative glutamate--cysteine ligase 2</fullName>
        <ecNumber evidence="4">6.3.2.2</ecNumber>
    </recommendedName>
    <alternativeName>
        <fullName evidence="4">Gamma-glutamylcysteine synthetase 2</fullName>
        <shortName evidence="4">GCS 2</shortName>
        <shortName evidence="4">Gamma-GCS 2</shortName>
    </alternativeName>
</protein>
<sequence length="367" mass="42275">MAGHCDPTIFHPDTPWSLGVELEVRLIDAATMKPANRSPYLFENIPENLRPNIHKELLKSMVEIVTPVCQNPTEAADFVMKALHELTRIGEKEGIRLAALATHPFERKEDNERFEDPRYDAFAEELQIVLRNFLISGLHIHVAMPTDEAAIRAYNATIAYLPIFLALSANSPFHLGEDTGLQSYRTKIFERLPRAGIPEYFDSYPAYCRLMEQLYTTGTIQSAKDVWWDVRIHQGFGTVELRVCDAFYDRERLRLIVMFYQGLLHHITQYPVGRIFTQIAKQNKWNAARHGMKGNFIEGDRVVGIRQKAHELVDQIERSGSFQALGTQQDVPALHELIERETIARKLRRIYEETGDFKKVIEEELIE</sequence>
<dbReference type="Proteomes" id="UP000008633">
    <property type="component" value="Chromosome"/>
</dbReference>
<dbReference type="InterPro" id="IPR006336">
    <property type="entry name" value="GCS2"/>
</dbReference>
<reference evidence="6" key="2">
    <citation type="submission" date="2011-01" db="EMBL/GenBank/DDBJ databases">
        <title>The complete genome of Nitratifractor salsuginis DSM 16511.</title>
        <authorList>
            <consortium name="US DOE Joint Genome Institute (JGI-PGF)"/>
            <person name="Lucas S."/>
            <person name="Copeland A."/>
            <person name="Lapidus A."/>
            <person name="Bruce D."/>
            <person name="Goodwin L."/>
            <person name="Pitluck S."/>
            <person name="Kyrpides N."/>
            <person name="Mavromatis K."/>
            <person name="Ivanova N."/>
            <person name="Mikhailova N."/>
            <person name="Zeytun A."/>
            <person name="Detter J.C."/>
            <person name="Tapia R."/>
            <person name="Han C."/>
            <person name="Land M."/>
            <person name="Hauser L."/>
            <person name="Markowitz V."/>
            <person name="Cheng J.-F."/>
            <person name="Hugenholtz P."/>
            <person name="Woyke T."/>
            <person name="Wu D."/>
            <person name="Tindall B."/>
            <person name="Schuetze A."/>
            <person name="Brambilla E."/>
            <person name="Klenk H.-P."/>
            <person name="Eisen J.A."/>
        </authorList>
    </citation>
    <scope>NUCLEOTIDE SEQUENCE [LARGE SCALE GENOMIC DNA]</scope>
    <source>
        <strain evidence="6">DSM 16511 / JCM 12458 / E9I37-1</strain>
    </source>
</reference>
<keyword evidence="2 4" id="KW-0547">Nucleotide-binding</keyword>
<dbReference type="PANTHER" id="PTHR36510">
    <property type="entry name" value="GLUTAMATE--CYSTEINE LIGASE 2-RELATED"/>
    <property type="match status" value="1"/>
</dbReference>
<dbReference type="SUPFAM" id="SSF55931">
    <property type="entry name" value="Glutamine synthetase/guanido kinase"/>
    <property type="match status" value="1"/>
</dbReference>
<keyword evidence="3 4" id="KW-0067">ATP-binding</keyword>
<dbReference type="PANTHER" id="PTHR36510:SF1">
    <property type="entry name" value="GLUTAMATE--CYSTEINE LIGASE 2-RELATED"/>
    <property type="match status" value="1"/>
</dbReference>
<dbReference type="Gene3D" id="3.30.590.20">
    <property type="match status" value="1"/>
</dbReference>
<dbReference type="STRING" id="749222.Nitsa_0687"/>
<name>E6X1U6_NITSE</name>
<keyword evidence="1 4" id="KW-0436">Ligase</keyword>
<evidence type="ECO:0000256" key="3">
    <source>
        <dbReference type="ARBA" id="ARBA00022840"/>
    </source>
</evidence>
<evidence type="ECO:0000313" key="6">
    <source>
        <dbReference type="Proteomes" id="UP000008633"/>
    </source>
</evidence>
<dbReference type="InterPro" id="IPR014746">
    <property type="entry name" value="Gln_synth/guanido_kin_cat_dom"/>
</dbReference>
<accession>E6X1U6</accession>
<keyword evidence="6" id="KW-1185">Reference proteome</keyword>
<evidence type="ECO:0000256" key="2">
    <source>
        <dbReference type="ARBA" id="ARBA00022741"/>
    </source>
</evidence>
<dbReference type="NCBIfam" id="TIGR02050">
    <property type="entry name" value="gshA_cyan_rel"/>
    <property type="match status" value="1"/>
</dbReference>
<dbReference type="KEGG" id="nsa:Nitsa_0687"/>
<dbReference type="EC" id="6.3.2.2" evidence="4"/>
<dbReference type="InterPro" id="IPR050141">
    <property type="entry name" value="GCL_type2/YbdK_subfam"/>
</dbReference>
<dbReference type="GO" id="GO:0042398">
    <property type="term" value="P:modified amino acid biosynthetic process"/>
    <property type="evidence" value="ECO:0007669"/>
    <property type="project" value="InterPro"/>
</dbReference>
<comment type="similarity">
    <text evidence="4">Belongs to the glutamate--cysteine ligase type 2 family. YbdK subfamily.</text>
</comment>
<dbReference type="OrthoDB" id="9769628at2"/>
<dbReference type="eggNOG" id="COG2170">
    <property type="taxonomic scope" value="Bacteria"/>
</dbReference>
<evidence type="ECO:0000256" key="1">
    <source>
        <dbReference type="ARBA" id="ARBA00022598"/>
    </source>
</evidence>
<dbReference type="AlphaFoldDB" id="E6X1U6"/>
<dbReference type="HAMAP" id="MF_01609">
    <property type="entry name" value="Glu_cys_ligase_2"/>
    <property type="match status" value="1"/>
</dbReference>
<dbReference type="GO" id="GO:0005524">
    <property type="term" value="F:ATP binding"/>
    <property type="evidence" value="ECO:0007669"/>
    <property type="project" value="UniProtKB-KW"/>
</dbReference>
<dbReference type="Pfam" id="PF04107">
    <property type="entry name" value="GCS2"/>
    <property type="match status" value="1"/>
</dbReference>
<dbReference type="GO" id="GO:0004357">
    <property type="term" value="F:glutamate-cysteine ligase activity"/>
    <property type="evidence" value="ECO:0007669"/>
    <property type="project" value="UniProtKB-EC"/>
</dbReference>
<proteinExistence type="inferred from homology"/>
<comment type="catalytic activity">
    <reaction evidence="4">
        <text>L-cysteine + L-glutamate + ATP = gamma-L-glutamyl-L-cysteine + ADP + phosphate + H(+)</text>
        <dbReference type="Rhea" id="RHEA:13285"/>
        <dbReference type="ChEBI" id="CHEBI:15378"/>
        <dbReference type="ChEBI" id="CHEBI:29985"/>
        <dbReference type="ChEBI" id="CHEBI:30616"/>
        <dbReference type="ChEBI" id="CHEBI:35235"/>
        <dbReference type="ChEBI" id="CHEBI:43474"/>
        <dbReference type="ChEBI" id="CHEBI:58173"/>
        <dbReference type="ChEBI" id="CHEBI:456216"/>
        <dbReference type="EC" id="6.3.2.2"/>
    </reaction>
</comment>
<dbReference type="HOGENOM" id="CLU_044848_1_0_7"/>
<evidence type="ECO:0000313" key="5">
    <source>
        <dbReference type="EMBL" id="ADV45954.1"/>
    </source>
</evidence>
<evidence type="ECO:0000256" key="4">
    <source>
        <dbReference type="HAMAP-Rule" id="MF_01609"/>
    </source>
</evidence>
<gene>
    <name evidence="5" type="ordered locus">Nitsa_0687</name>
</gene>
<dbReference type="RefSeq" id="WP_013553648.1">
    <property type="nucleotide sequence ID" value="NC_014935.1"/>
</dbReference>
<organism evidence="5 6">
    <name type="scientific">Nitratifractor salsuginis (strain DSM 16511 / JCM 12458 / E9I37-1)</name>
    <dbReference type="NCBI Taxonomy" id="749222"/>
    <lineage>
        <taxon>Bacteria</taxon>
        <taxon>Pseudomonadati</taxon>
        <taxon>Campylobacterota</taxon>
        <taxon>Epsilonproteobacteria</taxon>
        <taxon>Campylobacterales</taxon>
        <taxon>Sulfurovaceae</taxon>
        <taxon>Nitratifractor</taxon>
    </lineage>
</organism>
<reference evidence="5 6" key="1">
    <citation type="journal article" date="2011" name="Stand. Genomic Sci.">
        <title>Complete genome sequence of Nitratifractor salsuginis type strain (E9I37-1).</title>
        <authorList>
            <person name="Anderson I."/>
            <person name="Sikorski J."/>
            <person name="Zeytun A."/>
            <person name="Nolan M."/>
            <person name="Lapidus A."/>
            <person name="Lucas S."/>
            <person name="Hammon N."/>
            <person name="Deshpande S."/>
            <person name="Cheng J.F."/>
            <person name="Tapia R."/>
            <person name="Han C."/>
            <person name="Goodwin L."/>
            <person name="Pitluck S."/>
            <person name="Liolios K."/>
            <person name="Pagani I."/>
            <person name="Ivanova N."/>
            <person name="Huntemann M."/>
            <person name="Mavromatis K."/>
            <person name="Ovchinikova G."/>
            <person name="Pati A."/>
            <person name="Chen A."/>
            <person name="Palaniappan K."/>
            <person name="Land M."/>
            <person name="Hauser L."/>
            <person name="Brambilla E.M."/>
            <person name="Ngatchou-Djao O.D."/>
            <person name="Rohde M."/>
            <person name="Tindall B.J."/>
            <person name="Goker M."/>
            <person name="Detter J.C."/>
            <person name="Woyke T."/>
            <person name="Bristow J."/>
            <person name="Eisen J.A."/>
            <person name="Markowitz V."/>
            <person name="Hugenholtz P."/>
            <person name="Klenk H.P."/>
            <person name="Kyrpides N.C."/>
        </authorList>
    </citation>
    <scope>NUCLEOTIDE SEQUENCE [LARGE SCALE GENOMIC DNA]</scope>
    <source>
        <strain evidence="6">DSM 16511 / JCM 12458 / E9I37-1</strain>
    </source>
</reference>
<comment type="function">
    <text evidence="4">ATP-dependent carboxylate-amine ligase which exhibits weak glutamate--cysteine ligase activity.</text>
</comment>
<dbReference type="EMBL" id="CP002452">
    <property type="protein sequence ID" value="ADV45954.1"/>
    <property type="molecule type" value="Genomic_DNA"/>
</dbReference>